<dbReference type="PROSITE" id="PS50048">
    <property type="entry name" value="ZN2_CY6_FUNGAL_2"/>
    <property type="match status" value="1"/>
</dbReference>
<accession>A0AAQ3R9U7</accession>
<name>A0AAQ3R9U7_9PEZI</name>
<comment type="subcellular location">
    <subcellularLocation>
        <location evidence="1">Nucleus</location>
    </subcellularLocation>
</comment>
<keyword evidence="3" id="KW-0539">Nucleus</keyword>
<dbReference type="Proteomes" id="UP001303373">
    <property type="component" value="Chromosome 2"/>
</dbReference>
<evidence type="ECO:0000256" key="2">
    <source>
        <dbReference type="ARBA" id="ARBA00022723"/>
    </source>
</evidence>
<dbReference type="GO" id="GO:0008270">
    <property type="term" value="F:zinc ion binding"/>
    <property type="evidence" value="ECO:0007669"/>
    <property type="project" value="InterPro"/>
</dbReference>
<feature type="region of interest" description="Disordered" evidence="4">
    <location>
        <begin position="131"/>
        <end position="161"/>
    </location>
</feature>
<dbReference type="PANTHER" id="PTHR31001">
    <property type="entry name" value="UNCHARACTERIZED TRANSCRIPTIONAL REGULATORY PROTEIN"/>
    <property type="match status" value="1"/>
</dbReference>
<gene>
    <name evidence="6" type="ORF">R9X50_00118200</name>
</gene>
<feature type="compositionally biased region" description="Acidic residues" evidence="4">
    <location>
        <begin position="135"/>
        <end position="145"/>
    </location>
</feature>
<keyword evidence="2" id="KW-0479">Metal-binding</keyword>
<dbReference type="Pfam" id="PF04082">
    <property type="entry name" value="Fungal_trans"/>
    <property type="match status" value="1"/>
</dbReference>
<sequence length="734" mass="81764">MDTSNGAVPRAASVDNQHIRLACQACQRKKIKCDRVFPCGQCSRSNLRCVPSQRKPRARHAGKHAVDSELKSRIAKLESLVESLSGEVGMPNGSLDGDRAASSPMETTSPAVGKYIGSSFWSSITQEVQGLKDALEDDEDEEELDAYSPETSSNTPQSTASDYDLLLCPPGAVYVMPGALQEPSPQLQSVLYGIFFRNVDPLFRVFHKPSVRAMLEQGALYFGRDASAAPNRLIKAVVWFAAVSTMSEEECMEHCQASKSDIRNQYRRCVDVHLAQADLMLTNDLVVLQAFTLYLLAYRIGDVSRRAWTMTSIVIRIARSIGLHNDAPGKTAYETELRRRLWHQIRFLDVFTALDRGTESIIAYDSYNTPLPKNLNDIDWDENSTSIESVNGGITDMSFAMMGYEATEYTRRLTTADINPHGDTWQQRLEIAKEFGAHVRDKYLKYCNPTIKFHCFIRMVGTSMAASQILRAVRPIVRYISSVPPRIDSPYVLQIAVNSLLESERVHHDPQLAQWRWFFWVHWHAIAVALAGLCSIRDTDLADRAWELVDSAYVRHAKHVADTPNGMLWRPVEKLYRKAAAFRAEGKRAPLSPLNGQKSIPQSAPKIRETVSTPSTMASPNFNTSPVSLYPQTQNLSLADTAMNNGNGTMTIDPSLTSTSTSNDLTAFDFDLMNDPSTLPPLQPGDMSWMDWEHIVNDLSTTNDPINNPLYQSPDFGLNAAPTSAWMSGGPGVW</sequence>
<proteinExistence type="predicted"/>
<dbReference type="GO" id="GO:0005634">
    <property type="term" value="C:nucleus"/>
    <property type="evidence" value="ECO:0007669"/>
    <property type="project" value="UniProtKB-SubCell"/>
</dbReference>
<dbReference type="CDD" id="cd12148">
    <property type="entry name" value="fungal_TF_MHR"/>
    <property type="match status" value="1"/>
</dbReference>
<dbReference type="AlphaFoldDB" id="A0AAQ3R9U7"/>
<dbReference type="CDD" id="cd00067">
    <property type="entry name" value="GAL4"/>
    <property type="match status" value="1"/>
</dbReference>
<dbReference type="PANTHER" id="PTHR31001:SF50">
    <property type="entry name" value="ZN(II)2CYS6 TRANSCRIPTION FACTOR (EUROFUNG)"/>
    <property type="match status" value="1"/>
</dbReference>
<dbReference type="Gene3D" id="4.10.240.10">
    <property type="entry name" value="Zn(2)-C6 fungal-type DNA-binding domain"/>
    <property type="match status" value="1"/>
</dbReference>
<feature type="region of interest" description="Disordered" evidence="4">
    <location>
        <begin position="88"/>
        <end position="108"/>
    </location>
</feature>
<keyword evidence="7" id="KW-1185">Reference proteome</keyword>
<organism evidence="6 7">
    <name type="scientific">Acrodontium crateriforme</name>
    <dbReference type="NCBI Taxonomy" id="150365"/>
    <lineage>
        <taxon>Eukaryota</taxon>
        <taxon>Fungi</taxon>
        <taxon>Dikarya</taxon>
        <taxon>Ascomycota</taxon>
        <taxon>Pezizomycotina</taxon>
        <taxon>Dothideomycetes</taxon>
        <taxon>Dothideomycetidae</taxon>
        <taxon>Mycosphaerellales</taxon>
        <taxon>Teratosphaeriaceae</taxon>
        <taxon>Acrodontium</taxon>
    </lineage>
</organism>
<dbReference type="SMART" id="SM00066">
    <property type="entry name" value="GAL4"/>
    <property type="match status" value="1"/>
</dbReference>
<dbReference type="InterPro" id="IPR036864">
    <property type="entry name" value="Zn2-C6_fun-type_DNA-bd_sf"/>
</dbReference>
<evidence type="ECO:0000313" key="6">
    <source>
        <dbReference type="EMBL" id="WPG98392.1"/>
    </source>
</evidence>
<protein>
    <recommendedName>
        <fullName evidence="5">Zn(2)-C6 fungal-type domain-containing protein</fullName>
    </recommendedName>
</protein>
<reference evidence="6 7" key="1">
    <citation type="submission" date="2023-11" db="EMBL/GenBank/DDBJ databases">
        <title>An acidophilic fungus is an integral part of prey digestion in a carnivorous sundew plant.</title>
        <authorList>
            <person name="Tsai I.J."/>
        </authorList>
    </citation>
    <scope>NUCLEOTIDE SEQUENCE [LARGE SCALE GENOMIC DNA]</scope>
    <source>
        <strain evidence="6">169a</strain>
    </source>
</reference>
<dbReference type="SMART" id="SM00906">
    <property type="entry name" value="Fungal_trans"/>
    <property type="match status" value="1"/>
</dbReference>
<dbReference type="GO" id="GO:0000981">
    <property type="term" value="F:DNA-binding transcription factor activity, RNA polymerase II-specific"/>
    <property type="evidence" value="ECO:0007669"/>
    <property type="project" value="InterPro"/>
</dbReference>
<evidence type="ECO:0000313" key="7">
    <source>
        <dbReference type="Proteomes" id="UP001303373"/>
    </source>
</evidence>
<evidence type="ECO:0000256" key="1">
    <source>
        <dbReference type="ARBA" id="ARBA00004123"/>
    </source>
</evidence>
<feature type="compositionally biased region" description="Polar residues" evidence="4">
    <location>
        <begin position="149"/>
        <end position="161"/>
    </location>
</feature>
<dbReference type="InterPro" id="IPR050613">
    <property type="entry name" value="Sec_Metabolite_Reg"/>
</dbReference>
<evidence type="ECO:0000256" key="3">
    <source>
        <dbReference type="ARBA" id="ARBA00023242"/>
    </source>
</evidence>
<dbReference type="InterPro" id="IPR007219">
    <property type="entry name" value="XnlR_reg_dom"/>
</dbReference>
<feature type="domain" description="Zn(2)-C6 fungal-type" evidence="5">
    <location>
        <begin position="22"/>
        <end position="50"/>
    </location>
</feature>
<dbReference type="GO" id="GO:0006351">
    <property type="term" value="P:DNA-templated transcription"/>
    <property type="evidence" value="ECO:0007669"/>
    <property type="project" value="InterPro"/>
</dbReference>
<dbReference type="SUPFAM" id="SSF57701">
    <property type="entry name" value="Zn2/Cys6 DNA-binding domain"/>
    <property type="match status" value="1"/>
</dbReference>
<evidence type="ECO:0000256" key="4">
    <source>
        <dbReference type="SAM" id="MobiDB-lite"/>
    </source>
</evidence>
<dbReference type="GO" id="GO:0003677">
    <property type="term" value="F:DNA binding"/>
    <property type="evidence" value="ECO:0007669"/>
    <property type="project" value="InterPro"/>
</dbReference>
<dbReference type="EMBL" id="CP138581">
    <property type="protein sequence ID" value="WPG98392.1"/>
    <property type="molecule type" value="Genomic_DNA"/>
</dbReference>
<dbReference type="Pfam" id="PF00172">
    <property type="entry name" value="Zn_clus"/>
    <property type="match status" value="1"/>
</dbReference>
<dbReference type="InterPro" id="IPR001138">
    <property type="entry name" value="Zn2Cys6_DnaBD"/>
</dbReference>
<evidence type="ECO:0000259" key="5">
    <source>
        <dbReference type="PROSITE" id="PS50048"/>
    </source>
</evidence>